<accession>A0A3P3VJF9</accession>
<dbReference type="RefSeq" id="WP_125016916.1">
    <property type="nucleotide sequence ID" value="NZ_QWEZ01000002.1"/>
</dbReference>
<evidence type="ECO:0000313" key="2">
    <source>
        <dbReference type="Proteomes" id="UP000280792"/>
    </source>
</evidence>
<evidence type="ECO:0000313" key="1">
    <source>
        <dbReference type="EMBL" id="RRJ82822.1"/>
    </source>
</evidence>
<dbReference type="PANTHER" id="PTHR35841">
    <property type="entry name" value="PHOSPHONATES-BINDING PERIPLASMIC PROTEIN"/>
    <property type="match status" value="1"/>
</dbReference>
<dbReference type="Pfam" id="PF12974">
    <property type="entry name" value="Phosphonate-bd"/>
    <property type="match status" value="1"/>
</dbReference>
<protein>
    <submittedName>
        <fullName evidence="1">ABC transporter substrate-binding protein</fullName>
    </submittedName>
</protein>
<keyword evidence="2" id="KW-1185">Reference proteome</keyword>
<name>A0A3P3VJF9_9GAMM</name>
<dbReference type="SUPFAM" id="SSF53850">
    <property type="entry name" value="Periplasmic binding protein-like II"/>
    <property type="match status" value="1"/>
</dbReference>
<gene>
    <name evidence="1" type="ORF">D0544_13305</name>
</gene>
<dbReference type="CDD" id="cd13571">
    <property type="entry name" value="PBP2_PnhD_1"/>
    <property type="match status" value="1"/>
</dbReference>
<reference evidence="1 2" key="1">
    <citation type="submission" date="2018-08" db="EMBL/GenBank/DDBJ databases">
        <authorList>
            <person name="Khan S.A."/>
        </authorList>
    </citation>
    <scope>NUCLEOTIDE SEQUENCE [LARGE SCALE GENOMIC DNA]</scope>
    <source>
        <strain evidence="1 2">GTF-13</strain>
    </source>
</reference>
<organism evidence="1 2">
    <name type="scientific">Aestuariirhabdus litorea</name>
    <dbReference type="NCBI Taxonomy" id="2528527"/>
    <lineage>
        <taxon>Bacteria</taxon>
        <taxon>Pseudomonadati</taxon>
        <taxon>Pseudomonadota</taxon>
        <taxon>Gammaproteobacteria</taxon>
        <taxon>Oceanospirillales</taxon>
        <taxon>Aestuariirhabdaceae</taxon>
        <taxon>Aestuariirhabdus</taxon>
    </lineage>
</organism>
<reference evidence="1 2" key="2">
    <citation type="submission" date="2018-12" db="EMBL/GenBank/DDBJ databases">
        <title>Simiduia agarivorans gen. nov., sp. nov., a marine, agarolytic bacterium isolated from shallow coastal water from Keelung, Taiwan.</title>
        <authorList>
            <person name="Shieh W.Y."/>
        </authorList>
    </citation>
    <scope>NUCLEOTIDE SEQUENCE [LARGE SCALE GENOMIC DNA]</scope>
    <source>
        <strain evidence="1 2">GTF-13</strain>
    </source>
</reference>
<dbReference type="Gene3D" id="3.40.190.10">
    <property type="entry name" value="Periplasmic binding protein-like II"/>
    <property type="match status" value="2"/>
</dbReference>
<dbReference type="Proteomes" id="UP000280792">
    <property type="component" value="Unassembled WGS sequence"/>
</dbReference>
<dbReference type="PANTHER" id="PTHR35841:SF1">
    <property type="entry name" value="PHOSPHONATES-BINDING PERIPLASMIC PROTEIN"/>
    <property type="match status" value="1"/>
</dbReference>
<sequence length="268" mass="30261">MLWLLGWSCSALADSAPIRIGLTPVFLDEQLSFLNDWKRYLEAKVGGPVEFIQRQSYREVTELLLAGELDAAWLCGYPYSQHQKRLRLLATPLYQGKPLYQAYLVVPSDDTQTQSLDNLRGKTFAFSDPDSNSGYLVVQSSLREQGRDARSFFRRSFYTWSHRNVVQAVADGLADGGSVDGYVWELLAQSNPDLASKTRVVSRSAHYGFPPFVSLREANPASQRLQTALFEMSLDARGQVLLQRLALDGFERSRPDLYHSIAEMAERL</sequence>
<dbReference type="AlphaFoldDB" id="A0A3P3VJF9"/>
<dbReference type="EMBL" id="QWEZ01000002">
    <property type="protein sequence ID" value="RRJ82822.1"/>
    <property type="molecule type" value="Genomic_DNA"/>
</dbReference>
<proteinExistence type="predicted"/>
<comment type="caution">
    <text evidence="1">The sequence shown here is derived from an EMBL/GenBank/DDBJ whole genome shotgun (WGS) entry which is preliminary data.</text>
</comment>